<dbReference type="PANTHER" id="PTHR43776">
    <property type="entry name" value="TRANSPORT ATP-BINDING PROTEIN"/>
    <property type="match status" value="1"/>
</dbReference>
<dbReference type="GO" id="GO:0016887">
    <property type="term" value="F:ATP hydrolysis activity"/>
    <property type="evidence" value="ECO:0007669"/>
    <property type="project" value="InterPro"/>
</dbReference>
<dbReference type="NCBIfam" id="TIGR01727">
    <property type="entry name" value="oligo_HPY"/>
    <property type="match status" value="1"/>
</dbReference>
<dbReference type="InterPro" id="IPR003593">
    <property type="entry name" value="AAA+_ATPase"/>
</dbReference>
<keyword evidence="5" id="KW-0614">Plasmid</keyword>
<name>F6DIN9_THETG</name>
<gene>
    <name evidence="5" type="ordered locus">Ththe16_2348</name>
</gene>
<keyword evidence="5" id="KW-0378">Hydrolase</keyword>
<geneLocation type="plasmid" evidence="5 6">
    <name>pTHTHE1601</name>
</geneLocation>
<dbReference type="GO" id="GO:0015833">
    <property type="term" value="P:peptide transport"/>
    <property type="evidence" value="ECO:0007669"/>
    <property type="project" value="InterPro"/>
</dbReference>
<feature type="domain" description="ABC transporter" evidence="4">
    <location>
        <begin position="11"/>
        <end position="251"/>
    </location>
</feature>
<dbReference type="Pfam" id="PF00005">
    <property type="entry name" value="ABC_tran"/>
    <property type="match status" value="1"/>
</dbReference>
<dbReference type="AlphaFoldDB" id="F6DIN9"/>
<evidence type="ECO:0000256" key="3">
    <source>
        <dbReference type="ARBA" id="ARBA00022840"/>
    </source>
</evidence>
<dbReference type="GO" id="GO:0055085">
    <property type="term" value="P:transmembrane transport"/>
    <property type="evidence" value="ECO:0007669"/>
    <property type="project" value="UniProtKB-ARBA"/>
</dbReference>
<dbReference type="InterPro" id="IPR027417">
    <property type="entry name" value="P-loop_NTPase"/>
</dbReference>
<keyword evidence="1" id="KW-0813">Transport</keyword>
<dbReference type="FunFam" id="3.40.50.300:FF:000016">
    <property type="entry name" value="Oligopeptide ABC transporter ATP-binding component"/>
    <property type="match status" value="1"/>
</dbReference>
<organism evidence="5 6">
    <name type="scientific">Thermus thermophilus (strain SG0.5JP17-16)</name>
    <dbReference type="NCBI Taxonomy" id="762633"/>
    <lineage>
        <taxon>Bacteria</taxon>
        <taxon>Thermotogati</taxon>
        <taxon>Deinococcota</taxon>
        <taxon>Deinococci</taxon>
        <taxon>Thermales</taxon>
        <taxon>Thermaceae</taxon>
        <taxon>Thermus</taxon>
    </lineage>
</organism>
<dbReference type="GO" id="GO:0005524">
    <property type="term" value="F:ATP binding"/>
    <property type="evidence" value="ECO:0007669"/>
    <property type="project" value="UniProtKB-KW"/>
</dbReference>
<dbReference type="CDD" id="cd03257">
    <property type="entry name" value="ABC_NikE_OppD_transporters"/>
    <property type="match status" value="1"/>
</dbReference>
<dbReference type="KEGG" id="tts:Ththe16_2348"/>
<dbReference type="Pfam" id="PF08352">
    <property type="entry name" value="oligo_HPY"/>
    <property type="match status" value="1"/>
</dbReference>
<dbReference type="InterPro" id="IPR013563">
    <property type="entry name" value="Oligopep_ABC_C"/>
</dbReference>
<keyword evidence="2" id="KW-0547">Nucleotide-binding</keyword>
<dbReference type="SMART" id="SM00382">
    <property type="entry name" value="AAA"/>
    <property type="match status" value="1"/>
</dbReference>
<accession>F6DIN9</accession>
<dbReference type="PROSITE" id="PS00211">
    <property type="entry name" value="ABC_TRANSPORTER_1"/>
    <property type="match status" value="1"/>
</dbReference>
<dbReference type="InterPro" id="IPR003439">
    <property type="entry name" value="ABC_transporter-like_ATP-bd"/>
</dbReference>
<keyword evidence="3" id="KW-0067">ATP-binding</keyword>
<reference evidence="5" key="1">
    <citation type="submission" date="2011-05" db="EMBL/GenBank/DDBJ databases">
        <title>Complete sequence of plasmid of Thermus thermophilus SG0.5JP17-16.</title>
        <authorList>
            <consortium name="US DOE Joint Genome Institute"/>
            <person name="Lucas S."/>
            <person name="Han J."/>
            <person name="Lapidus A."/>
            <person name="Cheng J.-F."/>
            <person name="Goodwin L."/>
            <person name="Pitluck S."/>
            <person name="Peters L."/>
            <person name="Mikhailova N."/>
            <person name="Teshima H."/>
            <person name="Han C."/>
            <person name="Tapia R."/>
            <person name="Land M."/>
            <person name="Hauser L."/>
            <person name="Kyrpides N."/>
            <person name="Ivanova N."/>
            <person name="Pagani I."/>
            <person name="Allgaier M."/>
            <person name="Hugenholtz P."/>
            <person name="Singer S."/>
            <person name="Gladden J."/>
            <person name="Woyke T."/>
        </authorList>
    </citation>
    <scope>NUCLEOTIDE SEQUENCE</scope>
    <source>
        <strain evidence="5">SG0.5JP17-16</strain>
        <plasmid evidence="5">pTHTHE1601</plasmid>
    </source>
</reference>
<dbReference type="InterPro" id="IPR017871">
    <property type="entry name" value="ABC_transporter-like_CS"/>
</dbReference>
<evidence type="ECO:0000256" key="1">
    <source>
        <dbReference type="ARBA" id="ARBA00022448"/>
    </source>
</evidence>
<dbReference type="PANTHER" id="PTHR43776:SF8">
    <property type="entry name" value="ABC TRANSPORTER, ATP-BINDING PROTEIN"/>
    <property type="match status" value="1"/>
</dbReference>
<dbReference type="Gene3D" id="3.40.50.300">
    <property type="entry name" value="P-loop containing nucleotide triphosphate hydrolases"/>
    <property type="match status" value="1"/>
</dbReference>
<evidence type="ECO:0000259" key="4">
    <source>
        <dbReference type="PROSITE" id="PS50893"/>
    </source>
</evidence>
<dbReference type="PROSITE" id="PS50893">
    <property type="entry name" value="ABC_TRANSPORTER_2"/>
    <property type="match status" value="1"/>
</dbReference>
<sequence length="327" mass="36766">MRRCPVADILLEVRDLTKEFAVGRKRVRALNGVSLGLEEGEILAVVGESGSGKTTLANLVLGIEMPTYGDILYRGTPLKTPRPLHMRRRLQYVQQNPWTTLNPRRTVFQSVALPLAVHKLTPPRLWRERVAELLHLVGLGPEFLDRYPHALSGGQRQRVAIARALAAQPEMVILDEPTSALDVSVQARVLGLLLEIQARFSLSYLFISHDLAVVRNFARRILVLYRGQVMETGPTEVVFRNPVHPYTRLLLASVPVVSEEEAALRPSWPWDAQDRLGPGEGCPFSSRCPWAQELCWRERPSLVPIQKSHLVACHFAELFVEEVSHHG</sequence>
<dbReference type="InterPro" id="IPR050319">
    <property type="entry name" value="ABC_transp_ATP-bind"/>
</dbReference>
<evidence type="ECO:0000256" key="2">
    <source>
        <dbReference type="ARBA" id="ARBA00022741"/>
    </source>
</evidence>
<dbReference type="Proteomes" id="UP000009233">
    <property type="component" value="Plasmid pTHTHE1601"/>
</dbReference>
<dbReference type="EMBL" id="CP002778">
    <property type="protein sequence ID" value="AEG34705.1"/>
    <property type="molecule type" value="Genomic_DNA"/>
</dbReference>
<evidence type="ECO:0000313" key="6">
    <source>
        <dbReference type="Proteomes" id="UP000009233"/>
    </source>
</evidence>
<dbReference type="EC" id="3.6.3.24" evidence="5"/>
<dbReference type="HOGENOM" id="CLU_000604_1_23_0"/>
<evidence type="ECO:0000313" key="5">
    <source>
        <dbReference type="EMBL" id="AEG34705.1"/>
    </source>
</evidence>
<proteinExistence type="predicted"/>
<protein>
    <submittedName>
        <fullName evidence="5">Oligopeptide/dipeptide ABC transporter, ATPase subunit</fullName>
        <ecNumber evidence="5">3.6.3.24</ecNumber>
    </submittedName>
</protein>
<dbReference type="SUPFAM" id="SSF52540">
    <property type="entry name" value="P-loop containing nucleoside triphosphate hydrolases"/>
    <property type="match status" value="1"/>
</dbReference>